<evidence type="ECO:0000313" key="1">
    <source>
        <dbReference type="EMBL" id="MBB6439946.1"/>
    </source>
</evidence>
<gene>
    <name evidence="1" type="ORF">HNQ79_006459</name>
</gene>
<keyword evidence="2" id="KW-1185">Reference proteome</keyword>
<name>A0A7X0HLW3_9ACTN</name>
<dbReference type="EMBL" id="JACHEM010000032">
    <property type="protein sequence ID" value="MBB6439946.1"/>
    <property type="molecule type" value="Genomic_DNA"/>
</dbReference>
<accession>A0A7X0HLW3</accession>
<comment type="caution">
    <text evidence="1">The sequence shown here is derived from an EMBL/GenBank/DDBJ whole genome shotgun (WGS) entry which is preliminary data.</text>
</comment>
<reference evidence="1 2" key="1">
    <citation type="submission" date="2020-08" db="EMBL/GenBank/DDBJ databases">
        <title>Genomic Encyclopedia of Type Strains, Phase IV (KMG-IV): sequencing the most valuable type-strain genomes for metagenomic binning, comparative biology and taxonomic classification.</title>
        <authorList>
            <person name="Goeker M."/>
        </authorList>
    </citation>
    <scope>NUCLEOTIDE SEQUENCE [LARGE SCALE GENOMIC DNA]</scope>
    <source>
        <strain evidence="1 2">DSM 40141</strain>
    </source>
</reference>
<protein>
    <submittedName>
        <fullName evidence="1">Uncharacterized protein</fullName>
    </submittedName>
</protein>
<sequence>MITTDRNVYRQIAAELADQADAEAAAHHPQLGRACAELGLVYLAFQTAPMTSAHVAKAWQAAEDARQSLAYGTAVGCGSDTARARLHLALAELDETNLGPTT</sequence>
<dbReference type="RefSeq" id="WP_185036431.1">
    <property type="nucleotide sequence ID" value="NZ_BNBN01000019.1"/>
</dbReference>
<dbReference type="AlphaFoldDB" id="A0A7X0HLW3"/>
<dbReference type="Proteomes" id="UP000540423">
    <property type="component" value="Unassembled WGS sequence"/>
</dbReference>
<organism evidence="1 2">
    <name type="scientific">Streptomyces candidus</name>
    <dbReference type="NCBI Taxonomy" id="67283"/>
    <lineage>
        <taxon>Bacteria</taxon>
        <taxon>Bacillati</taxon>
        <taxon>Actinomycetota</taxon>
        <taxon>Actinomycetes</taxon>
        <taxon>Kitasatosporales</taxon>
        <taxon>Streptomycetaceae</taxon>
        <taxon>Streptomyces</taxon>
    </lineage>
</organism>
<evidence type="ECO:0000313" key="2">
    <source>
        <dbReference type="Proteomes" id="UP000540423"/>
    </source>
</evidence>
<proteinExistence type="predicted"/>